<comment type="similarity">
    <text evidence="4">Belongs to the dynactin 150 kDa subunit family.</text>
</comment>
<sequence length="1283" mass="145564">MASASSFRVDQRVTIAGKGIGTIAFVGKTEFADGEWIGIILDEPKGKNNGSVQKKDGKTVQYFSCNDNHGLYVRANQIESVISDAQTNLSRSASNQSVKSQNSTTGSIPIPVTTGNSTKPPGTSSKATGLRAPASNTPVRPPPPAGYDDEIDSSAVARSAKSSNEITIPTVTEKVSSPKEQIKRPPTPTIQSKPSPPTALPPEPIIPTAQQLPSIRKTSTTSPIESSDSSQIITSLQSKVVDQEEQIQTLVKKRRDDLEKLKEFERTKIQLDQLQSYKREAQERIKELNDKLQQQENECKDTRDKFAAYRDEMTDTEIRIESLALDLEMAEEKLEIVTSENTTLKEKLEEVQLELDVIKGEIQLNGNNHVANGIQKRIDDERTIKMEQALIQLRDLSVSRQKDNEILKKQCETLEHTVKVLTKENDNAKTDIITMQTTIADLKEQVDTCLGAQQMVDILTTKNLSLEDQVRELQETVDNLESLCEMDKEMEENAKEVEHDLRETIDLVQNQLREKERQIEQLHYTIGDHERTILKFRETLKNMQSEKEDIKKQIEKYDAQLKLAGSAQSSDFKTKIVEIKTYGEIIEGEVKKIDVHNLSRHVQYLTLFLPEQFTRRGADHDCVLVYLLIQRLISKSDLLINEIQKKTERIDQLNFDDVIKSHRAEQWSFTCKISQLLAIFRMILRKYIKALEICNPDILRHLATVYHDLLSHEKSLDFLIDLLQKDQLHDSISLNALDKTITFYDHIYKSHLHQEKFSMIYYLRDLIRVVLLSSDALQTDIQRVQLLQKEHGQAGSDQSPFAALVKRLVESNEQMRAQAGKINRLVPQDDNTNHSLILDSKTISSIESTIRNLDRLTKTFHEICSGLTTQILILSDPNDRVSTQDIENIAYQACDKIYKKEDSGPYDSLWNSMYETLSTLINVSNALENGSFDSNNNDQNEKPKQPIYVIAEQLKTSMNESDSIRGRLELKDEELIDLKKMLKSKHDELSELNIRLALNEKKIDNLQKESDEKTNKHQQVLEETRIDAQKKIKQCEEAMGVLQNDNEQLEQEKSALKERLKQLTKTKLVDDIMQKKGGATQKTSGLLSPTSDGGISLLQRQLSSSYNSEGMTGSTVNEQEVAVLRNTVHLLKDELWQLKMTRTSSELSKLPMPQKDTKTTEIADIYKSSTLLLNDLFSTIANYKITGENVAVKQELMRSKMKLVDQTAFNLNTRLNECQSTILPGSTIQTTMKTFSNPQFSKSLTQDRQLAAEIHLPGVNTGGEFDITQEQYRTIMREAIGCV</sequence>
<dbReference type="GO" id="GO:0005814">
    <property type="term" value="C:centriole"/>
    <property type="evidence" value="ECO:0007669"/>
    <property type="project" value="UniProtKB-SubCell"/>
</dbReference>
<dbReference type="InterPro" id="IPR022157">
    <property type="entry name" value="Dynactin"/>
</dbReference>
<dbReference type="Proteomes" id="UP000663845">
    <property type="component" value="Unassembled WGS sequence"/>
</dbReference>
<dbReference type="Gene3D" id="1.10.287.2610">
    <property type="match status" value="1"/>
</dbReference>
<dbReference type="GO" id="GO:0030286">
    <property type="term" value="C:dynein complex"/>
    <property type="evidence" value="ECO:0007669"/>
    <property type="project" value="UniProtKB-KW"/>
</dbReference>
<name>A0A819BIG1_9BILA</name>
<keyword evidence="9" id="KW-0498">Mitosis</keyword>
<evidence type="ECO:0000256" key="14">
    <source>
        <dbReference type="SAM" id="Coils"/>
    </source>
</evidence>
<feature type="coiled-coil region" evidence="14">
    <location>
        <begin position="404"/>
        <end position="560"/>
    </location>
</feature>
<proteinExistence type="inferred from homology"/>
<dbReference type="EMBL" id="CAJOAZ010001321">
    <property type="protein sequence ID" value="CAF3798718.1"/>
    <property type="molecule type" value="Genomic_DNA"/>
</dbReference>
<keyword evidence="10" id="KW-0243">Dynein</keyword>
<dbReference type="InterPro" id="IPR000938">
    <property type="entry name" value="CAP-Gly_domain"/>
</dbReference>
<evidence type="ECO:0000256" key="4">
    <source>
        <dbReference type="ARBA" id="ARBA00011010"/>
    </source>
</evidence>
<evidence type="ECO:0000256" key="3">
    <source>
        <dbReference type="ARBA" id="ARBA00004544"/>
    </source>
</evidence>
<dbReference type="Gene3D" id="2.30.30.190">
    <property type="entry name" value="CAP Gly-rich-like domain"/>
    <property type="match status" value="1"/>
</dbReference>
<feature type="coiled-coil region" evidence="14">
    <location>
        <begin position="989"/>
        <end position="1066"/>
    </location>
</feature>
<reference evidence="18" key="1">
    <citation type="submission" date="2021-02" db="EMBL/GenBank/DDBJ databases">
        <authorList>
            <person name="Nowell W R."/>
        </authorList>
    </citation>
    <scope>NUCLEOTIDE SEQUENCE</scope>
</reference>
<dbReference type="PROSITE" id="PS50245">
    <property type="entry name" value="CAP_GLY_2"/>
    <property type="match status" value="1"/>
</dbReference>
<evidence type="ECO:0000256" key="12">
    <source>
        <dbReference type="ARBA" id="ARBA00023212"/>
    </source>
</evidence>
<keyword evidence="11 14" id="KW-0175">Coiled coil</keyword>
<dbReference type="EMBL" id="CAJNOG010000748">
    <property type="protein sequence ID" value="CAF1349860.1"/>
    <property type="molecule type" value="Genomic_DNA"/>
</dbReference>
<keyword evidence="13" id="KW-0131">Cell cycle</keyword>
<evidence type="ECO:0000256" key="11">
    <source>
        <dbReference type="ARBA" id="ARBA00023054"/>
    </source>
</evidence>
<comment type="caution">
    <text evidence="18">The sequence shown here is derived from an EMBL/GenBank/DDBJ whole genome shotgun (WGS) entry which is preliminary data.</text>
</comment>
<gene>
    <name evidence="17" type="ORF">JYZ213_LOCUS34976</name>
    <name evidence="18" type="ORF">OXD698_LOCUS18122</name>
</gene>
<feature type="region of interest" description="Disordered" evidence="15">
    <location>
        <begin position="92"/>
        <end position="231"/>
    </location>
</feature>
<dbReference type="GO" id="GO:0051301">
    <property type="term" value="P:cell division"/>
    <property type="evidence" value="ECO:0007669"/>
    <property type="project" value="UniProtKB-KW"/>
</dbReference>
<dbReference type="GO" id="GO:0005819">
    <property type="term" value="C:spindle"/>
    <property type="evidence" value="ECO:0007669"/>
    <property type="project" value="UniProtKB-SubCell"/>
</dbReference>
<organism evidence="18 19">
    <name type="scientific">Adineta steineri</name>
    <dbReference type="NCBI Taxonomy" id="433720"/>
    <lineage>
        <taxon>Eukaryota</taxon>
        <taxon>Metazoa</taxon>
        <taxon>Spiralia</taxon>
        <taxon>Gnathifera</taxon>
        <taxon>Rotifera</taxon>
        <taxon>Eurotatoria</taxon>
        <taxon>Bdelloidea</taxon>
        <taxon>Adinetida</taxon>
        <taxon>Adinetidae</taxon>
        <taxon>Adineta</taxon>
    </lineage>
</organism>
<dbReference type="GO" id="GO:0005874">
    <property type="term" value="C:microtubule"/>
    <property type="evidence" value="ECO:0007669"/>
    <property type="project" value="UniProtKB-KW"/>
</dbReference>
<accession>A0A819BIG1</accession>
<keyword evidence="6" id="KW-0963">Cytoplasm</keyword>
<evidence type="ECO:0000256" key="13">
    <source>
        <dbReference type="ARBA" id="ARBA00023306"/>
    </source>
</evidence>
<evidence type="ECO:0000256" key="2">
    <source>
        <dbReference type="ARBA" id="ARBA00004186"/>
    </source>
</evidence>
<protein>
    <recommendedName>
        <fullName evidence="5">Dynactin subunit 1</fullName>
    </recommendedName>
</protein>
<evidence type="ECO:0000256" key="8">
    <source>
        <dbReference type="ARBA" id="ARBA00022701"/>
    </source>
</evidence>
<evidence type="ECO:0000256" key="5">
    <source>
        <dbReference type="ARBA" id="ARBA00016574"/>
    </source>
</evidence>
<feature type="compositionally biased region" description="Polar residues" evidence="15">
    <location>
        <begin position="160"/>
        <end position="175"/>
    </location>
</feature>
<feature type="compositionally biased region" description="Polar residues" evidence="15">
    <location>
        <begin position="92"/>
        <end position="127"/>
    </location>
</feature>
<evidence type="ECO:0000256" key="9">
    <source>
        <dbReference type="ARBA" id="ARBA00022776"/>
    </source>
</evidence>
<evidence type="ECO:0000313" key="17">
    <source>
        <dbReference type="EMBL" id="CAF1349860.1"/>
    </source>
</evidence>
<keyword evidence="7" id="KW-0132">Cell division</keyword>
<evidence type="ECO:0000259" key="16">
    <source>
        <dbReference type="PROSITE" id="PS50245"/>
    </source>
</evidence>
<evidence type="ECO:0000256" key="1">
    <source>
        <dbReference type="ARBA" id="ARBA00004114"/>
    </source>
</evidence>
<feature type="domain" description="CAP-Gly" evidence="16">
    <location>
        <begin position="27"/>
        <end position="74"/>
    </location>
</feature>
<dbReference type="SUPFAM" id="SSF74924">
    <property type="entry name" value="Cap-Gly domain"/>
    <property type="match status" value="1"/>
</dbReference>
<evidence type="ECO:0000256" key="10">
    <source>
        <dbReference type="ARBA" id="ARBA00023017"/>
    </source>
</evidence>
<dbReference type="PANTHER" id="PTHR18916">
    <property type="entry name" value="DYNACTIN 1-RELATED MICROTUBULE-BINDING"/>
    <property type="match status" value="1"/>
</dbReference>
<dbReference type="Pfam" id="PF01302">
    <property type="entry name" value="CAP_GLY"/>
    <property type="match status" value="1"/>
</dbReference>
<dbReference type="PANTHER" id="PTHR18916:SF6">
    <property type="entry name" value="DYNACTIN SUBUNIT 1"/>
    <property type="match status" value="1"/>
</dbReference>
<evidence type="ECO:0000256" key="6">
    <source>
        <dbReference type="ARBA" id="ARBA00022490"/>
    </source>
</evidence>
<comment type="subcellular location">
    <subcellularLocation>
        <location evidence="3">Cytoplasm</location>
        <location evidence="3">Cell cortex</location>
    </subcellularLocation>
    <subcellularLocation>
        <location evidence="1">Cytoplasm</location>
        <location evidence="1">Cytoskeleton</location>
        <location evidence="1">Microtubule organizing center</location>
        <location evidence="1">Centrosome</location>
        <location evidence="1">Centriole</location>
    </subcellularLocation>
    <subcellularLocation>
        <location evidence="2">Cytoplasm</location>
        <location evidence="2">Cytoskeleton</location>
        <location evidence="2">Spindle</location>
    </subcellularLocation>
</comment>
<keyword evidence="12" id="KW-0206">Cytoskeleton</keyword>
<dbReference type="SMART" id="SM01052">
    <property type="entry name" value="CAP_GLY"/>
    <property type="match status" value="1"/>
</dbReference>
<evidence type="ECO:0000313" key="18">
    <source>
        <dbReference type="EMBL" id="CAF3798718.1"/>
    </source>
</evidence>
<evidence type="ECO:0000256" key="15">
    <source>
        <dbReference type="SAM" id="MobiDB-lite"/>
    </source>
</evidence>
<dbReference type="Pfam" id="PF12455">
    <property type="entry name" value="Dynactin"/>
    <property type="match status" value="1"/>
</dbReference>
<evidence type="ECO:0000313" key="19">
    <source>
        <dbReference type="Proteomes" id="UP000663844"/>
    </source>
</evidence>
<evidence type="ECO:0000256" key="7">
    <source>
        <dbReference type="ARBA" id="ARBA00022618"/>
    </source>
</evidence>
<dbReference type="Proteomes" id="UP000663844">
    <property type="component" value="Unassembled WGS sequence"/>
</dbReference>
<feature type="coiled-coil region" evidence="14">
    <location>
        <begin position="233"/>
        <end position="361"/>
    </location>
</feature>
<feature type="compositionally biased region" description="Low complexity" evidence="15">
    <location>
        <begin position="218"/>
        <end position="231"/>
    </location>
</feature>
<keyword evidence="8" id="KW-0493">Microtubule</keyword>
<feature type="compositionally biased region" description="Pro residues" evidence="15">
    <location>
        <begin position="194"/>
        <end position="205"/>
    </location>
</feature>
<dbReference type="InterPro" id="IPR036859">
    <property type="entry name" value="CAP-Gly_dom_sf"/>
</dbReference>